<evidence type="ECO:0000259" key="2">
    <source>
        <dbReference type="SMART" id="SM00331"/>
    </source>
</evidence>
<dbReference type="Proteomes" id="UP000199517">
    <property type="component" value="Unassembled WGS sequence"/>
</dbReference>
<protein>
    <submittedName>
        <fullName evidence="3">Serine phosphatase RsbU, regulator of sigma subunit</fullName>
    </submittedName>
</protein>
<proteinExistence type="predicted"/>
<dbReference type="Gene3D" id="3.60.40.10">
    <property type="entry name" value="PPM-type phosphatase domain"/>
    <property type="match status" value="1"/>
</dbReference>
<keyword evidence="4" id="KW-1185">Reference proteome</keyword>
<evidence type="ECO:0000256" key="1">
    <source>
        <dbReference type="ARBA" id="ARBA00022801"/>
    </source>
</evidence>
<accession>A0A1I1T6W3</accession>
<dbReference type="EMBL" id="FOMQ01000003">
    <property type="protein sequence ID" value="SFD54387.1"/>
    <property type="molecule type" value="Genomic_DNA"/>
</dbReference>
<dbReference type="SMART" id="SM00331">
    <property type="entry name" value="PP2C_SIG"/>
    <property type="match status" value="1"/>
</dbReference>
<dbReference type="Pfam" id="PF07228">
    <property type="entry name" value="SpoIIE"/>
    <property type="match status" value="1"/>
</dbReference>
<name>A0A1I1T6W3_9BURK</name>
<evidence type="ECO:0000313" key="4">
    <source>
        <dbReference type="Proteomes" id="UP000199517"/>
    </source>
</evidence>
<dbReference type="InterPro" id="IPR046342">
    <property type="entry name" value="CBS_dom_sf"/>
</dbReference>
<dbReference type="AlphaFoldDB" id="A0A1I1T6W3"/>
<keyword evidence="1" id="KW-0378">Hydrolase</keyword>
<dbReference type="STRING" id="32040.SAMN04489710_103173"/>
<organism evidence="3 4">
    <name type="scientific">Paracidovorax konjaci</name>
    <dbReference type="NCBI Taxonomy" id="32040"/>
    <lineage>
        <taxon>Bacteria</taxon>
        <taxon>Pseudomonadati</taxon>
        <taxon>Pseudomonadota</taxon>
        <taxon>Betaproteobacteria</taxon>
        <taxon>Burkholderiales</taxon>
        <taxon>Comamonadaceae</taxon>
        <taxon>Paracidovorax</taxon>
    </lineage>
</organism>
<dbReference type="GO" id="GO:0016791">
    <property type="term" value="F:phosphatase activity"/>
    <property type="evidence" value="ECO:0007669"/>
    <property type="project" value="TreeGrafter"/>
</dbReference>
<dbReference type="InterPro" id="IPR036457">
    <property type="entry name" value="PPM-type-like_dom_sf"/>
</dbReference>
<dbReference type="InterPro" id="IPR052016">
    <property type="entry name" value="Bact_Sigma-Reg"/>
</dbReference>
<dbReference type="InterPro" id="IPR001932">
    <property type="entry name" value="PPM-type_phosphatase-like_dom"/>
</dbReference>
<dbReference type="SUPFAM" id="SSF54631">
    <property type="entry name" value="CBS-domain pair"/>
    <property type="match status" value="1"/>
</dbReference>
<sequence length="410" mass="44771">MSESRAYLTEFRPRFRSPSAADLCTPVPCMTTGQTNEEVLDVFSRHRDLVALPVLEGDRPIGLINRNIFLSQMSKQFRMELYGRKSCIAFMDKEPLVVDAAMDIDTLTLRTVEYGEKALADGFIITRGGAFAGVGNGLQLMRVVADMQASRNRQIMHSIEYASVIQQSTLRASRDTLARACAQADLVWEPRDVVGGDFYQFCLADGGWFGAVADCTGHGVPGAFMTLIASTSLGKAIERHGAQDPAGLLGSVNQSIKQVLGQVGGKDETPGSDDGMDAAFFWFEPAAERLVFAGARLSLLVLRPGADAVDVVEGQRKGVGYVDSALDYAWENQSVPLPAGSLVFITTDGLTDQVGGPRAIALGKRRIRELLLRHRDDSPEQINRAALECLREWQGDHARRDDVTFLSLRT</sequence>
<dbReference type="PANTHER" id="PTHR43156:SF9">
    <property type="entry name" value="HAMP DOMAIN-CONTAINING PROTEIN"/>
    <property type="match status" value="1"/>
</dbReference>
<reference evidence="4" key="1">
    <citation type="submission" date="2016-10" db="EMBL/GenBank/DDBJ databases">
        <authorList>
            <person name="Varghese N."/>
            <person name="Submissions S."/>
        </authorList>
    </citation>
    <scope>NUCLEOTIDE SEQUENCE [LARGE SCALE GENOMIC DNA]</scope>
    <source>
        <strain evidence="4">DSM 7481</strain>
    </source>
</reference>
<gene>
    <name evidence="3" type="ORF">SAMN04489710_103173</name>
</gene>
<dbReference type="RefSeq" id="WP_092950279.1">
    <property type="nucleotide sequence ID" value="NZ_FOMQ01000003.1"/>
</dbReference>
<dbReference type="OrthoDB" id="5496380at2"/>
<dbReference type="CDD" id="cd04598">
    <property type="entry name" value="CBS_pair_GGDEF_EAL"/>
    <property type="match status" value="1"/>
</dbReference>
<evidence type="ECO:0000313" key="3">
    <source>
        <dbReference type="EMBL" id="SFD54387.1"/>
    </source>
</evidence>
<feature type="domain" description="PPM-type phosphatase" evidence="2">
    <location>
        <begin position="179"/>
        <end position="410"/>
    </location>
</feature>
<dbReference type="PANTHER" id="PTHR43156">
    <property type="entry name" value="STAGE II SPORULATION PROTEIN E-RELATED"/>
    <property type="match status" value="1"/>
</dbReference>